<dbReference type="AlphaFoldDB" id="A0A511Y7Z7"/>
<dbReference type="PROSITE" id="PS01124">
    <property type="entry name" value="HTH_ARAC_FAMILY_2"/>
    <property type="match status" value="1"/>
</dbReference>
<sequence>MLLFFDMNNRLQTKDIVYSCYHKLNRKGENFVPKHTLSYQISGSFMLSDSNGTYAANPGDFNLIRKNQLVKFVKIPPENGVFESMNIYLNDEDLINFSKEYNLHTEHSVTAKSLIPIEVNAVLQNFMISLQTLLESNLKNQSLIDLKIKELLLILLQAQPELKNILFDFSEPFKIDLEAFMNQNYRYNVNLKRFAYLTGRSLATFKRDFEKIFQSSPHKWIMQKRLNEAHFLIKEEGKSASDIFVDLGFEDLSHFSYTFKKQFGYSPTKIERGIST</sequence>
<dbReference type="PANTHER" id="PTHR43280:SF2">
    <property type="entry name" value="HTH-TYPE TRANSCRIPTIONAL REGULATOR EXSA"/>
    <property type="match status" value="1"/>
</dbReference>
<keyword evidence="2" id="KW-0238">DNA-binding</keyword>
<dbReference type="SMART" id="SM00342">
    <property type="entry name" value="HTH_ARAC"/>
    <property type="match status" value="1"/>
</dbReference>
<gene>
    <name evidence="5" type="ORF">CLA01_13870</name>
</gene>
<evidence type="ECO:0000313" key="5">
    <source>
        <dbReference type="EMBL" id="GEN71315.1"/>
    </source>
</evidence>
<evidence type="ECO:0000256" key="2">
    <source>
        <dbReference type="ARBA" id="ARBA00023125"/>
    </source>
</evidence>
<dbReference type="GO" id="GO:0003700">
    <property type="term" value="F:DNA-binding transcription factor activity"/>
    <property type="evidence" value="ECO:0007669"/>
    <property type="project" value="InterPro"/>
</dbReference>
<dbReference type="Pfam" id="PF22200">
    <property type="entry name" value="ExsA_N"/>
    <property type="match status" value="1"/>
</dbReference>
<name>A0A511Y7Z7_9FLAO</name>
<dbReference type="InterPro" id="IPR009057">
    <property type="entry name" value="Homeodomain-like_sf"/>
</dbReference>
<dbReference type="Pfam" id="PF12833">
    <property type="entry name" value="HTH_18"/>
    <property type="match status" value="1"/>
</dbReference>
<dbReference type="GO" id="GO:0043565">
    <property type="term" value="F:sequence-specific DNA binding"/>
    <property type="evidence" value="ECO:0007669"/>
    <property type="project" value="InterPro"/>
</dbReference>
<evidence type="ECO:0000313" key="6">
    <source>
        <dbReference type="Proteomes" id="UP000321150"/>
    </source>
</evidence>
<dbReference type="InterPro" id="IPR018060">
    <property type="entry name" value="HTH_AraC"/>
</dbReference>
<evidence type="ECO:0000256" key="1">
    <source>
        <dbReference type="ARBA" id="ARBA00023015"/>
    </source>
</evidence>
<dbReference type="SUPFAM" id="SSF46689">
    <property type="entry name" value="Homeodomain-like"/>
    <property type="match status" value="1"/>
</dbReference>
<organism evidence="5 6">
    <name type="scientific">Chryseobacterium lathyri</name>
    <dbReference type="NCBI Taxonomy" id="395933"/>
    <lineage>
        <taxon>Bacteria</taxon>
        <taxon>Pseudomonadati</taxon>
        <taxon>Bacteroidota</taxon>
        <taxon>Flavobacteriia</taxon>
        <taxon>Flavobacteriales</taxon>
        <taxon>Weeksellaceae</taxon>
        <taxon>Chryseobacterium group</taxon>
        <taxon>Chryseobacterium</taxon>
    </lineage>
</organism>
<comment type="caution">
    <text evidence="5">The sequence shown here is derived from an EMBL/GenBank/DDBJ whole genome shotgun (WGS) entry which is preliminary data.</text>
</comment>
<dbReference type="Gene3D" id="1.10.10.60">
    <property type="entry name" value="Homeodomain-like"/>
    <property type="match status" value="1"/>
</dbReference>
<dbReference type="Proteomes" id="UP000321150">
    <property type="component" value="Unassembled WGS sequence"/>
</dbReference>
<protein>
    <recommendedName>
        <fullName evidence="4">HTH araC/xylS-type domain-containing protein</fullName>
    </recommendedName>
</protein>
<accession>A0A511Y7Z7</accession>
<proteinExistence type="predicted"/>
<dbReference type="PANTHER" id="PTHR43280">
    <property type="entry name" value="ARAC-FAMILY TRANSCRIPTIONAL REGULATOR"/>
    <property type="match status" value="1"/>
</dbReference>
<reference evidence="5 6" key="1">
    <citation type="submission" date="2019-07" db="EMBL/GenBank/DDBJ databases">
        <title>Whole genome shotgun sequence of Chryseobacterium lathyri NBRC 105250.</title>
        <authorList>
            <person name="Hosoyama A."/>
            <person name="Uohara A."/>
            <person name="Ohji S."/>
            <person name="Ichikawa N."/>
        </authorList>
    </citation>
    <scope>NUCLEOTIDE SEQUENCE [LARGE SCALE GENOMIC DNA]</scope>
    <source>
        <strain evidence="5 6">NBRC 105250</strain>
    </source>
</reference>
<feature type="domain" description="HTH araC/xylS-type" evidence="4">
    <location>
        <begin position="175"/>
        <end position="273"/>
    </location>
</feature>
<dbReference type="InterPro" id="IPR054015">
    <property type="entry name" value="ExsA-like_N"/>
</dbReference>
<keyword evidence="1" id="KW-0805">Transcription regulation</keyword>
<dbReference type="EMBL" id="BJYI01000005">
    <property type="protein sequence ID" value="GEN71315.1"/>
    <property type="molecule type" value="Genomic_DNA"/>
</dbReference>
<evidence type="ECO:0000256" key="3">
    <source>
        <dbReference type="ARBA" id="ARBA00023163"/>
    </source>
</evidence>
<evidence type="ECO:0000259" key="4">
    <source>
        <dbReference type="PROSITE" id="PS01124"/>
    </source>
</evidence>
<keyword evidence="3" id="KW-0804">Transcription</keyword>